<dbReference type="STRING" id="196109.A0A136IZZ3"/>
<evidence type="ECO:0000256" key="2">
    <source>
        <dbReference type="ARBA" id="ARBA00004401"/>
    </source>
</evidence>
<feature type="compositionally biased region" description="Basic and acidic residues" evidence="15">
    <location>
        <begin position="1"/>
        <end position="14"/>
    </location>
</feature>
<evidence type="ECO:0000256" key="15">
    <source>
        <dbReference type="SAM" id="MobiDB-lite"/>
    </source>
</evidence>
<comment type="similarity">
    <text evidence="3">Belongs to the glycosyl hydrolase 17 family.</text>
</comment>
<evidence type="ECO:0000256" key="9">
    <source>
        <dbReference type="ARBA" id="ARBA00023277"/>
    </source>
</evidence>
<evidence type="ECO:0000256" key="10">
    <source>
        <dbReference type="ARBA" id="ARBA00023316"/>
    </source>
</evidence>
<feature type="region of interest" description="Disordered" evidence="15">
    <location>
        <begin position="1"/>
        <end position="330"/>
    </location>
</feature>
<feature type="compositionally biased region" description="Low complexity" evidence="15">
    <location>
        <begin position="244"/>
        <end position="254"/>
    </location>
</feature>
<feature type="region of interest" description="Disordered" evidence="15">
    <location>
        <begin position="455"/>
        <end position="479"/>
    </location>
</feature>
<feature type="compositionally biased region" description="Polar residues" evidence="15">
    <location>
        <begin position="380"/>
        <end position="393"/>
    </location>
</feature>
<dbReference type="GO" id="GO:0005576">
    <property type="term" value="C:extracellular region"/>
    <property type="evidence" value="ECO:0007669"/>
    <property type="project" value="TreeGrafter"/>
</dbReference>
<dbReference type="GO" id="GO:0071555">
    <property type="term" value="P:cell wall organization"/>
    <property type="evidence" value="ECO:0007669"/>
    <property type="project" value="UniProtKB-KW"/>
</dbReference>
<dbReference type="InterPro" id="IPR050732">
    <property type="entry name" value="Beta-glucan_modifiers"/>
</dbReference>
<evidence type="ECO:0000256" key="8">
    <source>
        <dbReference type="ARBA" id="ARBA00023180"/>
    </source>
</evidence>
<keyword evidence="9" id="KW-0119">Carbohydrate metabolism</keyword>
<evidence type="ECO:0000256" key="3">
    <source>
        <dbReference type="ARBA" id="ARBA00008773"/>
    </source>
</evidence>
<dbReference type="GO" id="GO:0009277">
    <property type="term" value="C:fungal-type cell wall"/>
    <property type="evidence" value="ECO:0007669"/>
    <property type="project" value="TreeGrafter"/>
</dbReference>
<feature type="compositionally biased region" description="Low complexity" evidence="15">
    <location>
        <begin position="25"/>
        <end position="36"/>
    </location>
</feature>
<dbReference type="EMBL" id="KQ964252">
    <property type="protein sequence ID" value="KXJ90527.1"/>
    <property type="molecule type" value="Genomic_DNA"/>
</dbReference>
<accession>A0A136IZZ3</accession>
<feature type="compositionally biased region" description="Gly residues" evidence="15">
    <location>
        <begin position="255"/>
        <end position="264"/>
    </location>
</feature>
<evidence type="ECO:0000256" key="13">
    <source>
        <dbReference type="ARBA" id="ARBA00042373"/>
    </source>
</evidence>
<proteinExistence type="inferred from homology"/>
<dbReference type="GO" id="GO:0000272">
    <property type="term" value="P:polysaccharide catabolic process"/>
    <property type="evidence" value="ECO:0007669"/>
    <property type="project" value="UniProtKB-KW"/>
</dbReference>
<feature type="compositionally biased region" description="Polar residues" evidence="15">
    <location>
        <begin position="217"/>
        <end position="243"/>
    </location>
</feature>
<dbReference type="Gene3D" id="3.20.20.80">
    <property type="entry name" value="Glycosidases"/>
    <property type="match status" value="1"/>
</dbReference>
<evidence type="ECO:0000256" key="6">
    <source>
        <dbReference type="ARBA" id="ARBA00022801"/>
    </source>
</evidence>
<evidence type="ECO:0000256" key="14">
    <source>
        <dbReference type="ARBA" id="ARBA00043078"/>
    </source>
</evidence>
<dbReference type="PANTHER" id="PTHR16631">
    <property type="entry name" value="GLUCAN 1,3-BETA-GLUCOSIDASE"/>
    <property type="match status" value="1"/>
</dbReference>
<organism evidence="17 18">
    <name type="scientific">Microdochium bolleyi</name>
    <dbReference type="NCBI Taxonomy" id="196109"/>
    <lineage>
        <taxon>Eukaryota</taxon>
        <taxon>Fungi</taxon>
        <taxon>Dikarya</taxon>
        <taxon>Ascomycota</taxon>
        <taxon>Pezizomycotina</taxon>
        <taxon>Sordariomycetes</taxon>
        <taxon>Xylariomycetidae</taxon>
        <taxon>Xylariales</taxon>
        <taxon>Microdochiaceae</taxon>
        <taxon>Microdochium</taxon>
    </lineage>
</organism>
<dbReference type="EC" id="3.2.1.39" evidence="4"/>
<evidence type="ECO:0000256" key="11">
    <source>
        <dbReference type="ARBA" id="ARBA00023326"/>
    </source>
</evidence>
<evidence type="ECO:0000313" key="18">
    <source>
        <dbReference type="Proteomes" id="UP000070501"/>
    </source>
</evidence>
<dbReference type="AlphaFoldDB" id="A0A136IZZ3"/>
<keyword evidence="18" id="KW-1185">Reference proteome</keyword>
<comment type="catalytic activity">
    <reaction evidence="1">
        <text>Hydrolysis of (1-&gt;3)-beta-D-glucosidic linkages in (1-&gt;3)-beta-D-glucans.</text>
        <dbReference type="EC" id="3.2.1.39"/>
    </reaction>
</comment>
<gene>
    <name evidence="17" type="ORF">Micbo1qcDRAFT_164101</name>
</gene>
<reference evidence="18" key="1">
    <citation type="submission" date="2016-02" db="EMBL/GenBank/DDBJ databases">
        <title>Draft genome sequence of Microdochium bolleyi, a fungal endophyte of beachgrass.</title>
        <authorList>
            <consortium name="DOE Joint Genome Institute"/>
            <person name="David A.S."/>
            <person name="May G."/>
            <person name="Haridas S."/>
            <person name="Lim J."/>
            <person name="Wang M."/>
            <person name="Labutti K."/>
            <person name="Lipzen A."/>
            <person name="Barry K."/>
            <person name="Grigoriev I.V."/>
        </authorList>
    </citation>
    <scope>NUCLEOTIDE SEQUENCE [LARGE SCALE GENOMIC DNA]</scope>
    <source>
        <strain evidence="18">J235TASD1</strain>
    </source>
</reference>
<keyword evidence="6 17" id="KW-0378">Hydrolase</keyword>
<keyword evidence="16" id="KW-0812">Transmembrane</keyword>
<feature type="compositionally biased region" description="Basic residues" evidence="15">
    <location>
        <begin position="115"/>
        <end position="124"/>
    </location>
</feature>
<evidence type="ECO:0000256" key="5">
    <source>
        <dbReference type="ARBA" id="ARBA00022475"/>
    </source>
</evidence>
<keyword evidence="8" id="KW-0325">Glycoprotein</keyword>
<keyword evidence="7 16" id="KW-0472">Membrane</keyword>
<dbReference type="Proteomes" id="UP000070501">
    <property type="component" value="Unassembled WGS sequence"/>
</dbReference>
<comment type="subcellular location">
    <subcellularLocation>
        <location evidence="2">Cell membrane</location>
        <topology evidence="2">Single-pass type II membrane protein</topology>
    </subcellularLocation>
</comment>
<dbReference type="InParanoid" id="A0A136IZZ3"/>
<feature type="compositionally biased region" description="Polar residues" evidence="15">
    <location>
        <begin position="285"/>
        <end position="297"/>
    </location>
</feature>
<evidence type="ECO:0000256" key="12">
    <source>
        <dbReference type="ARBA" id="ARBA00037649"/>
    </source>
</evidence>
<dbReference type="InterPro" id="IPR017853">
    <property type="entry name" value="GH"/>
</dbReference>
<feature type="compositionally biased region" description="Basic and acidic residues" evidence="15">
    <location>
        <begin position="60"/>
        <end position="76"/>
    </location>
</feature>
<dbReference type="GO" id="GO:0042973">
    <property type="term" value="F:glucan endo-1,3-beta-D-glucosidase activity"/>
    <property type="evidence" value="ECO:0007669"/>
    <property type="project" value="UniProtKB-EC"/>
</dbReference>
<name>A0A136IZZ3_9PEZI</name>
<evidence type="ECO:0000256" key="7">
    <source>
        <dbReference type="ARBA" id="ARBA00023136"/>
    </source>
</evidence>
<evidence type="ECO:0000256" key="1">
    <source>
        <dbReference type="ARBA" id="ARBA00000382"/>
    </source>
</evidence>
<evidence type="ECO:0000256" key="16">
    <source>
        <dbReference type="SAM" id="Phobius"/>
    </source>
</evidence>
<dbReference type="GO" id="GO:0009986">
    <property type="term" value="C:cell surface"/>
    <property type="evidence" value="ECO:0007669"/>
    <property type="project" value="TreeGrafter"/>
</dbReference>
<feature type="compositionally biased region" description="Basic and acidic residues" evidence="15">
    <location>
        <begin position="104"/>
        <end position="114"/>
    </location>
</feature>
<feature type="transmembrane region" description="Helical" evidence="16">
    <location>
        <begin position="422"/>
        <end position="446"/>
    </location>
</feature>
<evidence type="ECO:0000313" key="17">
    <source>
        <dbReference type="EMBL" id="KXJ90527.1"/>
    </source>
</evidence>
<sequence>MSARRYSFDSDPGERAPLGNNQNQSPSRYYPPSASRSHNHQQDYRQPRQQAQPQAQEPYRSQDYDYDPHHNAEPAYHDYPPSPSHRRAHDSSAHSVSSSGRRGAHPDSDYDQHRGQRRRSRTRSRTRERTAAAAVGAVAAGGAYAAASASERGPAPPAHRSDPAAYQSPASNTTPGADDFSESAGGGMQGLAISVADRNPRESGMAALRGGGYEGQGPSQYSQQGASPEYQSSPYGHPSQQQRPQYGGYYEQTPGYGGPQGGYGTPQSSSSPSLTPMGAAAFPSGRNTPRSNNSVYSHGSDPFSDAHLSYGQRLDPSLGHVNPNDIDDDGDDGMHYGRPARNSMLSFGNGSSRNVAAGAGAGAAAGGIIGGVMGRNRNSGTAYDPVNNPNTPYSGGGARSLGGAEKSAWLAKKEKSKKRKRWLVIIIVCIIIAAAITGGVLGGLLVNKGGDGGSGAGNGHSGQSADDDSAQNGDLDINSPEIKKLMNNPNLHKVFPGVDYTPLNVQYPDCVHNPPSQNNVTRDVAVISQLTNTLRLYGTDCNQTEMAIHAIRQLKLQDTMKIWMGVWQDGNTTTNERQLSQMWHILDQFGSEPFKGVIVANEILFRKQMTLTTLGNLLQTVRTNLTSHGWTLPVATSDLGNDWTTGLGQASDYIMSNIHPFFSGTAAEDAAEWTYAFWETQNKAFWKADKEKNIIAEIGWPTKGGTKCPDTQTSCPGKGSVANVEGLNRLLEDWVCPALNNGTNYFWFELFDEPWKISFNEPGKEWEDQWGLMDVNRNLKPGVKIPDCGGRTI</sequence>
<keyword evidence="5" id="KW-1003">Cell membrane</keyword>
<dbReference type="OrthoDB" id="68336at2759"/>
<comment type="function">
    <text evidence="12">Glucanases play a role in cell expansion during growth, in cell-cell fusion during mating, and in spore release during sporulation. This enzyme may be involved in beta-glucan degradation. Active on laminarin and lichenan.</text>
</comment>
<feature type="compositionally biased region" description="Low complexity" evidence="15">
    <location>
        <begin position="47"/>
        <end position="59"/>
    </location>
</feature>
<feature type="compositionally biased region" description="Low complexity" evidence="15">
    <location>
        <begin position="131"/>
        <end position="153"/>
    </location>
</feature>
<keyword evidence="16" id="KW-1133">Transmembrane helix</keyword>
<dbReference type="GO" id="GO:0005886">
    <property type="term" value="C:plasma membrane"/>
    <property type="evidence" value="ECO:0007669"/>
    <property type="project" value="UniProtKB-SubCell"/>
</dbReference>
<feature type="region of interest" description="Disordered" evidence="15">
    <location>
        <begin position="380"/>
        <end position="402"/>
    </location>
</feature>
<keyword evidence="10" id="KW-0961">Cell wall biogenesis/degradation</keyword>
<dbReference type="PANTHER" id="PTHR16631:SF17">
    <property type="entry name" value="GLUCAN ENDO-1,3-BETA-GLUCOSIDASE BTGC"/>
    <property type="match status" value="1"/>
</dbReference>
<keyword evidence="11" id="KW-0624">Polysaccharide degradation</keyword>
<protein>
    <recommendedName>
        <fullName evidence="4">glucan endo-1,3-beta-D-glucosidase</fullName>
        <ecNumber evidence="4">3.2.1.39</ecNumber>
    </recommendedName>
    <alternativeName>
        <fullName evidence="14">Endo-1,3-beta-glucanase btgC</fullName>
    </alternativeName>
    <alternativeName>
        <fullName evidence="13">Laminarinase btgC</fullName>
    </alternativeName>
</protein>
<dbReference type="SUPFAM" id="SSF51445">
    <property type="entry name" value="(Trans)glycosidases"/>
    <property type="match status" value="1"/>
</dbReference>
<evidence type="ECO:0000256" key="4">
    <source>
        <dbReference type="ARBA" id="ARBA00012780"/>
    </source>
</evidence>